<comment type="cofactor">
    <cofactor evidence="2">
        <name>Mn(2+)</name>
        <dbReference type="ChEBI" id="CHEBI:29035"/>
    </cofactor>
    <text evidence="2">The Mn(2+) ion enhances activity.</text>
</comment>
<protein>
    <submittedName>
        <fullName evidence="4">Amidohydrolase</fullName>
        <ecNumber evidence="4">3.5.1.47</ecNumber>
    </submittedName>
</protein>
<dbReference type="OrthoDB" id="9776731at2"/>
<feature type="domain" description="Peptidase M20 dimerisation" evidence="3">
    <location>
        <begin position="184"/>
        <end position="277"/>
    </location>
</feature>
<dbReference type="STRING" id="573413.Spirs_2726"/>
<feature type="binding site" evidence="2">
    <location>
        <position position="103"/>
    </location>
    <ligand>
        <name>Mn(2+)</name>
        <dbReference type="ChEBI" id="CHEBI:29035"/>
        <label>2</label>
    </ligand>
</feature>
<keyword evidence="2" id="KW-0479">Metal-binding</keyword>
<evidence type="ECO:0000313" key="4">
    <source>
        <dbReference type="EMBL" id="ADK81832.1"/>
    </source>
</evidence>
<feature type="binding site" evidence="2">
    <location>
        <position position="101"/>
    </location>
    <ligand>
        <name>Mn(2+)</name>
        <dbReference type="ChEBI" id="CHEBI:29035"/>
        <label>2</label>
    </ligand>
</feature>
<dbReference type="Gene3D" id="3.40.630.10">
    <property type="entry name" value="Zn peptidases"/>
    <property type="match status" value="1"/>
</dbReference>
<dbReference type="HOGENOM" id="CLU_023257_0_1_12"/>
<name>E1R8S5_SEDSS</name>
<gene>
    <name evidence="4" type="ordered locus">Spirs_2726</name>
</gene>
<dbReference type="SUPFAM" id="SSF53187">
    <property type="entry name" value="Zn-dependent exopeptidases"/>
    <property type="match status" value="1"/>
</dbReference>
<organism evidence="4 5">
    <name type="scientific">Sediminispirochaeta smaragdinae (strain DSM 11293 / JCM 15392 / SEBR 4228)</name>
    <name type="common">Spirochaeta smaragdinae</name>
    <dbReference type="NCBI Taxonomy" id="573413"/>
    <lineage>
        <taxon>Bacteria</taxon>
        <taxon>Pseudomonadati</taxon>
        <taxon>Spirochaetota</taxon>
        <taxon>Spirochaetia</taxon>
        <taxon>Spirochaetales</taxon>
        <taxon>Spirochaetaceae</taxon>
        <taxon>Sediminispirochaeta</taxon>
    </lineage>
</organism>
<keyword evidence="5" id="KW-1185">Reference proteome</keyword>
<evidence type="ECO:0000313" key="5">
    <source>
        <dbReference type="Proteomes" id="UP000002318"/>
    </source>
</evidence>
<dbReference type="PIRSF" id="PIRSF005962">
    <property type="entry name" value="Pept_M20D_amidohydro"/>
    <property type="match status" value="1"/>
</dbReference>
<dbReference type="EMBL" id="CP002116">
    <property type="protein sequence ID" value="ADK81832.1"/>
    <property type="molecule type" value="Genomic_DNA"/>
</dbReference>
<accession>E1R8S5</accession>
<reference evidence="4 5" key="1">
    <citation type="journal article" date="2010" name="Stand. Genomic Sci.">
        <title>Complete genome sequence of Spirochaeta smaragdinae type strain (SEBR 4228).</title>
        <authorList>
            <person name="Mavromatis K."/>
            <person name="Yasawong M."/>
            <person name="Chertkov O."/>
            <person name="Lapidus A."/>
            <person name="Lucas S."/>
            <person name="Nolan M."/>
            <person name="Del Rio T.G."/>
            <person name="Tice H."/>
            <person name="Cheng J.F."/>
            <person name="Pitluck S."/>
            <person name="Liolios K."/>
            <person name="Ivanova N."/>
            <person name="Tapia R."/>
            <person name="Han C."/>
            <person name="Bruce D."/>
            <person name="Goodwin L."/>
            <person name="Pati A."/>
            <person name="Chen A."/>
            <person name="Palaniappan K."/>
            <person name="Land M."/>
            <person name="Hauser L."/>
            <person name="Chang Y.J."/>
            <person name="Jeffries C.D."/>
            <person name="Detter J.C."/>
            <person name="Rohde M."/>
            <person name="Brambilla E."/>
            <person name="Spring S."/>
            <person name="Goker M."/>
            <person name="Sikorski J."/>
            <person name="Woyke T."/>
            <person name="Bristow J."/>
            <person name="Eisen J.A."/>
            <person name="Markowitz V."/>
            <person name="Hugenholtz P."/>
            <person name="Klenk H.P."/>
            <person name="Kyrpides N.C."/>
        </authorList>
    </citation>
    <scope>NUCLEOTIDE SEQUENCE [LARGE SCALE GENOMIC DNA]</scope>
    <source>
        <strain evidence="5">DSM 11293 / JCM 15392 / SEBR 4228</strain>
    </source>
</reference>
<evidence type="ECO:0000256" key="1">
    <source>
        <dbReference type="ARBA" id="ARBA00022801"/>
    </source>
</evidence>
<dbReference type="FunFam" id="3.30.70.360:FF:000001">
    <property type="entry name" value="N-acetyldiaminopimelate deacetylase"/>
    <property type="match status" value="1"/>
</dbReference>
<dbReference type="InterPro" id="IPR002933">
    <property type="entry name" value="Peptidase_M20"/>
</dbReference>
<dbReference type="PANTHER" id="PTHR11014:SF63">
    <property type="entry name" value="METALLOPEPTIDASE, PUTATIVE (AFU_ORTHOLOGUE AFUA_6G09600)-RELATED"/>
    <property type="match status" value="1"/>
</dbReference>
<dbReference type="InterPro" id="IPR017439">
    <property type="entry name" value="Amidohydrolase"/>
</dbReference>
<dbReference type="NCBIfam" id="TIGR01891">
    <property type="entry name" value="amidohydrolases"/>
    <property type="match status" value="1"/>
</dbReference>
<keyword evidence="2" id="KW-0464">Manganese</keyword>
<dbReference type="EC" id="3.5.1.47" evidence="4"/>
<feature type="binding site" evidence="2">
    <location>
        <position position="360"/>
    </location>
    <ligand>
        <name>Mn(2+)</name>
        <dbReference type="ChEBI" id="CHEBI:29035"/>
        <label>2</label>
    </ligand>
</feature>
<evidence type="ECO:0000256" key="2">
    <source>
        <dbReference type="PIRSR" id="PIRSR005962-1"/>
    </source>
</evidence>
<sequence>MKNINALSDAYFSYAVDLRRELHQNPEPSLLEERTSRRVVEELNKIGLEAKKIAGTAVIAEIEGNTSGKTVALRADMDALELVEETELPYKSKAVGLMHACGHDAHTASLLTAAKILSELKTSFPGKIKLIFQPGEEIALGAKKIISTGVLSDVDAIFGIHIWNEVPSGRIAIDAGARMAAVSKFTIDVIGQGGHGSMPHQGIDAIAAASAIVLNLQSIVSREIDPMEAAVLTVGVLNSGTTYNILAGKAHLEGTTRCFNQDVNEQLPLMIKRVASDTAKAYRAEIKTDYQNLTLVVKNDQYLTLLGKHAVQELFGPSVLFNLKPTTGGEDFSFYAKEAPSLFAFVGGRNEMKLPYYPHHHPKFDIDEDAIKQATALYAKFAIDFLNDTET</sequence>
<dbReference type="GO" id="GO:0050118">
    <property type="term" value="F:N-acetyldiaminopimelate deacetylase activity"/>
    <property type="evidence" value="ECO:0007669"/>
    <property type="project" value="UniProtKB-EC"/>
</dbReference>
<dbReference type="Proteomes" id="UP000002318">
    <property type="component" value="Chromosome"/>
</dbReference>
<feature type="binding site" evidence="2">
    <location>
        <position position="161"/>
    </location>
    <ligand>
        <name>Mn(2+)</name>
        <dbReference type="ChEBI" id="CHEBI:29035"/>
        <label>2</label>
    </ligand>
</feature>
<dbReference type="InterPro" id="IPR011650">
    <property type="entry name" value="Peptidase_M20_dimer"/>
</dbReference>
<proteinExistence type="predicted"/>
<dbReference type="KEGG" id="ssm:Spirs_2726"/>
<dbReference type="RefSeq" id="WP_013255293.1">
    <property type="nucleotide sequence ID" value="NC_014364.1"/>
</dbReference>
<dbReference type="Pfam" id="PF07687">
    <property type="entry name" value="M20_dimer"/>
    <property type="match status" value="1"/>
</dbReference>
<evidence type="ECO:0000259" key="3">
    <source>
        <dbReference type="Pfam" id="PF07687"/>
    </source>
</evidence>
<dbReference type="Pfam" id="PF01546">
    <property type="entry name" value="Peptidase_M20"/>
    <property type="match status" value="1"/>
</dbReference>
<dbReference type="GO" id="GO:0046872">
    <property type="term" value="F:metal ion binding"/>
    <property type="evidence" value="ECO:0007669"/>
    <property type="project" value="UniProtKB-KW"/>
</dbReference>
<dbReference type="eggNOG" id="COG1473">
    <property type="taxonomic scope" value="Bacteria"/>
</dbReference>
<dbReference type="PANTHER" id="PTHR11014">
    <property type="entry name" value="PEPTIDASE M20 FAMILY MEMBER"/>
    <property type="match status" value="1"/>
</dbReference>
<keyword evidence="1 4" id="KW-0378">Hydrolase</keyword>
<dbReference type="GO" id="GO:0019877">
    <property type="term" value="P:diaminopimelate biosynthetic process"/>
    <property type="evidence" value="ECO:0007669"/>
    <property type="project" value="UniProtKB-ARBA"/>
</dbReference>
<feature type="binding site" evidence="2">
    <location>
        <position position="137"/>
    </location>
    <ligand>
        <name>Mn(2+)</name>
        <dbReference type="ChEBI" id="CHEBI:29035"/>
        <label>2</label>
    </ligand>
</feature>
<dbReference type="SUPFAM" id="SSF55031">
    <property type="entry name" value="Bacterial exopeptidase dimerisation domain"/>
    <property type="match status" value="1"/>
</dbReference>
<dbReference type="Gene3D" id="3.30.70.360">
    <property type="match status" value="1"/>
</dbReference>
<dbReference type="AlphaFoldDB" id="E1R8S5"/>
<dbReference type="InterPro" id="IPR036264">
    <property type="entry name" value="Bact_exopeptidase_dim_dom"/>
</dbReference>